<dbReference type="InterPro" id="IPR013783">
    <property type="entry name" value="Ig-like_fold"/>
</dbReference>
<organism evidence="9 10">
    <name type="scientific">Solobacterium moorei</name>
    <dbReference type="NCBI Taxonomy" id="102148"/>
    <lineage>
        <taxon>Bacteria</taxon>
        <taxon>Bacillati</taxon>
        <taxon>Bacillota</taxon>
        <taxon>Erysipelotrichia</taxon>
        <taxon>Erysipelotrichales</taxon>
        <taxon>Erysipelotrichaceae</taxon>
        <taxon>Solobacterium</taxon>
    </lineage>
</organism>
<reference evidence="9 10" key="1">
    <citation type="submission" date="2018-08" db="EMBL/GenBank/DDBJ databases">
        <title>A genome reference for cultivated species of the human gut microbiota.</title>
        <authorList>
            <person name="Zou Y."/>
            <person name="Xue W."/>
            <person name="Luo G."/>
        </authorList>
    </citation>
    <scope>NUCLEOTIDE SEQUENCE [LARGE SCALE GENOMIC DNA]</scope>
    <source>
        <strain evidence="9 10">AF18-46</strain>
    </source>
</reference>
<dbReference type="PROSITE" id="PS51781">
    <property type="entry name" value="SH3B"/>
    <property type="match status" value="1"/>
</dbReference>
<dbReference type="InterPro" id="IPR000064">
    <property type="entry name" value="NLP_P60_dom"/>
</dbReference>
<dbReference type="InterPro" id="IPR051794">
    <property type="entry name" value="PG_Endopeptidase_C40"/>
</dbReference>
<gene>
    <name evidence="9" type="ORF">DWX20_08775</name>
</gene>
<keyword evidence="2" id="KW-0645">Protease</keyword>
<evidence type="ECO:0000256" key="2">
    <source>
        <dbReference type="ARBA" id="ARBA00022670"/>
    </source>
</evidence>
<feature type="coiled-coil region" evidence="5">
    <location>
        <begin position="222"/>
        <end position="286"/>
    </location>
</feature>
<evidence type="ECO:0000313" key="9">
    <source>
        <dbReference type="EMBL" id="RGT54249.1"/>
    </source>
</evidence>
<comment type="caution">
    <text evidence="9">The sequence shown here is derived from an EMBL/GenBank/DDBJ whole genome shotgun (WGS) entry which is preliminary data.</text>
</comment>
<sequence length="532" mass="56268">MMKNTIKKQMGMIVTGALSAVLVAGSVSITHVKAEETANPFTSNALPVITVDAQEEDPYTAIKNEVIKQRALLGGYDLNYISLEKSVADITGFDRNATGIQTVTVKVNLASTGDKEVEKRLGYSFVQKVVVKLTQDSAPVVQLKSDAVTVNNGDTFNASSYISYINDDSGILPVLSVSGEVDMDKDGEYPVTYTVSDTAGHTASAVLTVTVKTPVEVAAAKQAEAETKAAEISAQLEAVKALTDPTTSTTADATTTATTNSLETQLTELQKEIDSIKEIGNNANAAVGNNETIDVPTTPAATETPAATPAPEAPVATPEPTPAAPAVAETPAATPTPVPTPTKTMYPNVRLNVRTAPSTSSSIITTLNVNDPVYCTDTVSNGWQEIVINGQVGWVYAQYIQSEQYVAPTPQYGQYGGAYTDAINLALSFVGNTPYVWGGASPSGFDCSGLVKYCYGIPQRTTYTQQTLGTHRYDVWNAPAGALYFWGSESAPYHVAISLGGGQTVQAMNENDGIQVIGITYFMPSYYVIIGQ</sequence>
<feature type="compositionally biased region" description="Low complexity" evidence="6">
    <location>
        <begin position="324"/>
        <end position="333"/>
    </location>
</feature>
<dbReference type="PROSITE" id="PS51935">
    <property type="entry name" value="NLPC_P60"/>
    <property type="match status" value="1"/>
</dbReference>
<protein>
    <submittedName>
        <fullName evidence="9">DUF5011 domain-containing protein</fullName>
    </submittedName>
</protein>
<dbReference type="InterPro" id="IPR032179">
    <property type="entry name" value="Cry22Aa_Ig-like"/>
</dbReference>
<evidence type="ECO:0000256" key="6">
    <source>
        <dbReference type="SAM" id="MobiDB-lite"/>
    </source>
</evidence>
<proteinExistence type="inferred from homology"/>
<evidence type="ECO:0000313" key="10">
    <source>
        <dbReference type="Proteomes" id="UP000284731"/>
    </source>
</evidence>
<evidence type="ECO:0000259" key="7">
    <source>
        <dbReference type="PROSITE" id="PS51781"/>
    </source>
</evidence>
<evidence type="ECO:0000256" key="3">
    <source>
        <dbReference type="ARBA" id="ARBA00022801"/>
    </source>
</evidence>
<dbReference type="Gene3D" id="3.90.1720.10">
    <property type="entry name" value="endopeptidase domain like (from Nostoc punctiforme)"/>
    <property type="match status" value="1"/>
</dbReference>
<evidence type="ECO:0000256" key="4">
    <source>
        <dbReference type="ARBA" id="ARBA00022807"/>
    </source>
</evidence>
<keyword evidence="3" id="KW-0378">Hydrolase</keyword>
<evidence type="ECO:0000256" key="1">
    <source>
        <dbReference type="ARBA" id="ARBA00007074"/>
    </source>
</evidence>
<dbReference type="PANTHER" id="PTHR47359:SF3">
    <property type="entry name" value="NLP_P60 DOMAIN-CONTAINING PROTEIN-RELATED"/>
    <property type="match status" value="1"/>
</dbReference>
<evidence type="ECO:0000259" key="8">
    <source>
        <dbReference type="PROSITE" id="PS51935"/>
    </source>
</evidence>
<dbReference type="EMBL" id="QRWX01000004">
    <property type="protein sequence ID" value="RGT54249.1"/>
    <property type="molecule type" value="Genomic_DNA"/>
</dbReference>
<dbReference type="Pfam" id="PF16403">
    <property type="entry name" value="Bact_surface_Ig-like"/>
    <property type="match status" value="1"/>
</dbReference>
<feature type="compositionally biased region" description="Low complexity" evidence="6">
    <location>
        <begin position="296"/>
        <end position="316"/>
    </location>
</feature>
<dbReference type="Gene3D" id="2.60.40.10">
    <property type="entry name" value="Immunoglobulins"/>
    <property type="match status" value="1"/>
</dbReference>
<dbReference type="Pfam" id="PF00877">
    <property type="entry name" value="NLPC_P60"/>
    <property type="match status" value="1"/>
</dbReference>
<feature type="domain" description="SH3b" evidence="7">
    <location>
        <begin position="340"/>
        <end position="404"/>
    </location>
</feature>
<dbReference type="PANTHER" id="PTHR47359">
    <property type="entry name" value="PEPTIDOGLYCAN DL-ENDOPEPTIDASE CWLO"/>
    <property type="match status" value="1"/>
</dbReference>
<dbReference type="Proteomes" id="UP000284731">
    <property type="component" value="Unassembled WGS sequence"/>
</dbReference>
<feature type="region of interest" description="Disordered" evidence="6">
    <location>
        <begin position="296"/>
        <end position="345"/>
    </location>
</feature>
<dbReference type="SUPFAM" id="SSF50044">
    <property type="entry name" value="SH3-domain"/>
    <property type="match status" value="1"/>
</dbReference>
<dbReference type="Gene3D" id="2.30.30.40">
    <property type="entry name" value="SH3 Domains"/>
    <property type="match status" value="1"/>
</dbReference>
<comment type="similarity">
    <text evidence="1">Belongs to the peptidase C40 family.</text>
</comment>
<dbReference type="SMART" id="SM00287">
    <property type="entry name" value="SH3b"/>
    <property type="match status" value="1"/>
</dbReference>
<dbReference type="SUPFAM" id="SSF54001">
    <property type="entry name" value="Cysteine proteinases"/>
    <property type="match status" value="1"/>
</dbReference>
<keyword evidence="4" id="KW-0788">Thiol protease</keyword>
<dbReference type="InterPro" id="IPR036028">
    <property type="entry name" value="SH3-like_dom_sf"/>
</dbReference>
<evidence type="ECO:0000256" key="5">
    <source>
        <dbReference type="SAM" id="Coils"/>
    </source>
</evidence>
<name>A0A412PBJ7_9FIRM</name>
<dbReference type="RefSeq" id="WP_118765230.1">
    <property type="nucleotide sequence ID" value="NZ_CABJCF010000004.1"/>
</dbReference>
<dbReference type="AlphaFoldDB" id="A0A412PBJ7"/>
<dbReference type="GO" id="GO:0006508">
    <property type="term" value="P:proteolysis"/>
    <property type="evidence" value="ECO:0007669"/>
    <property type="project" value="UniProtKB-KW"/>
</dbReference>
<dbReference type="InterPro" id="IPR038765">
    <property type="entry name" value="Papain-like_cys_pep_sf"/>
</dbReference>
<keyword evidence="5" id="KW-0175">Coiled coil</keyword>
<feature type="domain" description="NlpC/P60" evidence="8">
    <location>
        <begin position="416"/>
        <end position="532"/>
    </location>
</feature>
<dbReference type="InterPro" id="IPR003646">
    <property type="entry name" value="SH3-like_bac-type"/>
</dbReference>
<dbReference type="Pfam" id="PF08239">
    <property type="entry name" value="SH3_3"/>
    <property type="match status" value="1"/>
</dbReference>
<dbReference type="GO" id="GO:0008234">
    <property type="term" value="F:cysteine-type peptidase activity"/>
    <property type="evidence" value="ECO:0007669"/>
    <property type="project" value="UniProtKB-KW"/>
</dbReference>
<accession>A0A412PBJ7</accession>